<dbReference type="PANTHER" id="PTHR33116:SF84">
    <property type="entry name" value="RNA-DIRECTED DNA POLYMERASE"/>
    <property type="match status" value="1"/>
</dbReference>
<dbReference type="PANTHER" id="PTHR33116">
    <property type="entry name" value="REVERSE TRANSCRIPTASE ZINC-BINDING DOMAIN-CONTAINING PROTEIN-RELATED-RELATED"/>
    <property type="match status" value="1"/>
</dbReference>
<reference evidence="1" key="2">
    <citation type="journal article" date="2024" name="Plant">
        <title>Genomic evolution and insights into agronomic trait innovations of Sesamum species.</title>
        <authorList>
            <person name="Miao H."/>
            <person name="Wang L."/>
            <person name="Qu L."/>
            <person name="Liu H."/>
            <person name="Sun Y."/>
            <person name="Le M."/>
            <person name="Wang Q."/>
            <person name="Wei S."/>
            <person name="Zheng Y."/>
            <person name="Lin W."/>
            <person name="Duan Y."/>
            <person name="Cao H."/>
            <person name="Xiong S."/>
            <person name="Wang X."/>
            <person name="Wei L."/>
            <person name="Li C."/>
            <person name="Ma Q."/>
            <person name="Ju M."/>
            <person name="Zhao R."/>
            <person name="Li G."/>
            <person name="Mu C."/>
            <person name="Tian Q."/>
            <person name="Mei H."/>
            <person name="Zhang T."/>
            <person name="Gao T."/>
            <person name="Zhang H."/>
        </authorList>
    </citation>
    <scope>NUCLEOTIDE SEQUENCE</scope>
    <source>
        <strain evidence="1">G02</strain>
    </source>
</reference>
<sequence>MVIEHIEGIFRKFLWRGSSSKGCAKVAWAQVCLSKEQGGQGLQRLGAMNKALMARHLWDIIAMNDKSLWVKWVMRYMLKGHSEWTLRDSSGSSTWKKVLQLRSIIMPKIEYRIGDGNTFGTLMEY</sequence>
<name>A0AAW2TG33_SESRA</name>
<comment type="caution">
    <text evidence="1">The sequence shown here is derived from an EMBL/GenBank/DDBJ whole genome shotgun (WGS) entry which is preliminary data.</text>
</comment>
<reference evidence="1" key="1">
    <citation type="submission" date="2020-06" db="EMBL/GenBank/DDBJ databases">
        <authorList>
            <person name="Li T."/>
            <person name="Hu X."/>
            <person name="Zhang T."/>
            <person name="Song X."/>
            <person name="Zhang H."/>
            <person name="Dai N."/>
            <person name="Sheng W."/>
            <person name="Hou X."/>
            <person name="Wei L."/>
        </authorList>
    </citation>
    <scope>NUCLEOTIDE SEQUENCE</scope>
    <source>
        <strain evidence="1">G02</strain>
        <tissue evidence="1">Leaf</tissue>
    </source>
</reference>
<organism evidence="1">
    <name type="scientific">Sesamum radiatum</name>
    <name type="common">Black benniseed</name>
    <dbReference type="NCBI Taxonomy" id="300843"/>
    <lineage>
        <taxon>Eukaryota</taxon>
        <taxon>Viridiplantae</taxon>
        <taxon>Streptophyta</taxon>
        <taxon>Embryophyta</taxon>
        <taxon>Tracheophyta</taxon>
        <taxon>Spermatophyta</taxon>
        <taxon>Magnoliopsida</taxon>
        <taxon>eudicotyledons</taxon>
        <taxon>Gunneridae</taxon>
        <taxon>Pentapetalae</taxon>
        <taxon>asterids</taxon>
        <taxon>lamiids</taxon>
        <taxon>Lamiales</taxon>
        <taxon>Pedaliaceae</taxon>
        <taxon>Sesamum</taxon>
    </lineage>
</organism>
<dbReference type="AlphaFoldDB" id="A0AAW2TG33"/>
<dbReference type="EMBL" id="JACGWJ010000008">
    <property type="protein sequence ID" value="KAL0403915.1"/>
    <property type="molecule type" value="Genomic_DNA"/>
</dbReference>
<protein>
    <submittedName>
        <fullName evidence="1">Uncharacterized protein</fullName>
    </submittedName>
</protein>
<accession>A0AAW2TG33</accession>
<gene>
    <name evidence="1" type="ORF">Sradi_2032300</name>
</gene>
<proteinExistence type="predicted"/>
<evidence type="ECO:0000313" key="1">
    <source>
        <dbReference type="EMBL" id="KAL0403915.1"/>
    </source>
</evidence>